<accession>A0A0B1PAC9</accession>
<evidence type="ECO:0000313" key="2">
    <source>
        <dbReference type="Proteomes" id="UP000030854"/>
    </source>
</evidence>
<dbReference type="HOGENOM" id="CLU_2656304_0_0_1"/>
<comment type="caution">
    <text evidence="1">The sequence shown here is derived from an EMBL/GenBank/DDBJ whole genome shotgun (WGS) entry which is preliminary data.</text>
</comment>
<dbReference type="AlphaFoldDB" id="A0A0B1PAC9"/>
<evidence type="ECO:0000313" key="1">
    <source>
        <dbReference type="EMBL" id="KHJ33624.1"/>
    </source>
</evidence>
<sequence length="76" mass="9207">MYCPEWAKGRGDILRKAKDRSFKAMMNSPEDISRITKWIQKEGWLEQFRLSIEVERVVGQRQEERTKGLRRNSHWK</sequence>
<reference evidence="1 2" key="1">
    <citation type="journal article" date="2014" name="BMC Genomics">
        <title>Adaptive genomic structural variation in the grape powdery mildew pathogen, Erysiphe necator.</title>
        <authorList>
            <person name="Jones L."/>
            <person name="Riaz S."/>
            <person name="Morales-Cruz A."/>
            <person name="Amrine K.C."/>
            <person name="McGuire B."/>
            <person name="Gubler W.D."/>
            <person name="Walker M.A."/>
            <person name="Cantu D."/>
        </authorList>
    </citation>
    <scope>NUCLEOTIDE SEQUENCE [LARGE SCALE GENOMIC DNA]</scope>
    <source>
        <strain evidence="2">c</strain>
    </source>
</reference>
<gene>
    <name evidence="1" type="ORF">EV44_g3838</name>
</gene>
<keyword evidence="2" id="KW-1185">Reference proteome</keyword>
<dbReference type="EMBL" id="JNVN01001330">
    <property type="protein sequence ID" value="KHJ33624.1"/>
    <property type="molecule type" value="Genomic_DNA"/>
</dbReference>
<protein>
    <submittedName>
        <fullName evidence="1">Uncharacterized protein</fullName>
    </submittedName>
</protein>
<proteinExistence type="predicted"/>
<organism evidence="1 2">
    <name type="scientific">Uncinula necator</name>
    <name type="common">Grape powdery mildew</name>
    <dbReference type="NCBI Taxonomy" id="52586"/>
    <lineage>
        <taxon>Eukaryota</taxon>
        <taxon>Fungi</taxon>
        <taxon>Dikarya</taxon>
        <taxon>Ascomycota</taxon>
        <taxon>Pezizomycotina</taxon>
        <taxon>Leotiomycetes</taxon>
        <taxon>Erysiphales</taxon>
        <taxon>Erysiphaceae</taxon>
        <taxon>Erysiphe</taxon>
    </lineage>
</organism>
<dbReference type="Proteomes" id="UP000030854">
    <property type="component" value="Unassembled WGS sequence"/>
</dbReference>
<name>A0A0B1PAC9_UNCNE</name>